<accession>A0AAN9BPF9</accession>
<dbReference type="SUPFAM" id="SSF54189">
    <property type="entry name" value="Ribosomal proteins S24e, L23 and L15e"/>
    <property type="match status" value="1"/>
</dbReference>
<evidence type="ECO:0000256" key="3">
    <source>
        <dbReference type="ARBA" id="ARBA00022980"/>
    </source>
</evidence>
<evidence type="ECO:0000256" key="6">
    <source>
        <dbReference type="ARBA" id="ARBA00039977"/>
    </source>
</evidence>
<comment type="caution">
    <text evidence="9">The sequence shown here is derived from an EMBL/GenBank/DDBJ whole genome shotgun (WGS) entry which is preliminary data.</text>
</comment>
<keyword evidence="3" id="KW-0689">Ribosomal protein</keyword>
<keyword evidence="10" id="KW-1185">Reference proteome</keyword>
<dbReference type="GO" id="GO:0032543">
    <property type="term" value="P:mitochondrial translation"/>
    <property type="evidence" value="ECO:0007669"/>
    <property type="project" value="TreeGrafter"/>
</dbReference>
<comment type="subcellular location">
    <subcellularLocation>
        <location evidence="1">Mitochondrion</location>
    </subcellularLocation>
</comment>
<comment type="similarity">
    <text evidence="2">Belongs to the universal ribosomal protein uL23 family.</text>
</comment>
<evidence type="ECO:0000256" key="5">
    <source>
        <dbReference type="ARBA" id="ARBA00023274"/>
    </source>
</evidence>
<organism evidence="9 10">
    <name type="scientific">Littorina saxatilis</name>
    <dbReference type="NCBI Taxonomy" id="31220"/>
    <lineage>
        <taxon>Eukaryota</taxon>
        <taxon>Metazoa</taxon>
        <taxon>Spiralia</taxon>
        <taxon>Lophotrochozoa</taxon>
        <taxon>Mollusca</taxon>
        <taxon>Gastropoda</taxon>
        <taxon>Caenogastropoda</taxon>
        <taxon>Littorinimorpha</taxon>
        <taxon>Littorinoidea</taxon>
        <taxon>Littorinidae</taxon>
        <taxon>Littorina</taxon>
    </lineage>
</organism>
<evidence type="ECO:0000256" key="4">
    <source>
        <dbReference type="ARBA" id="ARBA00023128"/>
    </source>
</evidence>
<dbReference type="PANTHER" id="PTHR12059:SF5">
    <property type="entry name" value="LARGE RIBOSOMAL SUBUNIT PROTEIN UL23M"/>
    <property type="match status" value="1"/>
</dbReference>
<feature type="region of interest" description="Disordered" evidence="8">
    <location>
        <begin position="130"/>
        <end position="156"/>
    </location>
</feature>
<evidence type="ECO:0000256" key="2">
    <source>
        <dbReference type="ARBA" id="ARBA00006700"/>
    </source>
</evidence>
<evidence type="ECO:0000313" key="10">
    <source>
        <dbReference type="Proteomes" id="UP001374579"/>
    </source>
</evidence>
<name>A0AAN9BPF9_9CAEN</name>
<dbReference type="EMBL" id="JBAMIC010000004">
    <property type="protein sequence ID" value="KAK7108759.1"/>
    <property type="molecule type" value="Genomic_DNA"/>
</dbReference>
<dbReference type="GO" id="GO:0005762">
    <property type="term" value="C:mitochondrial large ribosomal subunit"/>
    <property type="evidence" value="ECO:0007669"/>
    <property type="project" value="TreeGrafter"/>
</dbReference>
<dbReference type="Proteomes" id="UP001374579">
    <property type="component" value="Unassembled WGS sequence"/>
</dbReference>
<proteinExistence type="inferred from homology"/>
<dbReference type="InterPro" id="IPR012678">
    <property type="entry name" value="Ribosomal_uL23/eL15/eS24_sf"/>
</dbReference>
<reference evidence="9 10" key="1">
    <citation type="submission" date="2024-02" db="EMBL/GenBank/DDBJ databases">
        <title>Chromosome-scale genome assembly of the rough periwinkle Littorina saxatilis.</title>
        <authorList>
            <person name="De Jode A."/>
            <person name="Faria R."/>
            <person name="Formenti G."/>
            <person name="Sims Y."/>
            <person name="Smith T.P."/>
            <person name="Tracey A."/>
            <person name="Wood J.M.D."/>
            <person name="Zagrodzka Z.B."/>
            <person name="Johannesson K."/>
            <person name="Butlin R.K."/>
            <person name="Leder E.H."/>
        </authorList>
    </citation>
    <scope>NUCLEOTIDE SEQUENCE [LARGE SCALE GENOMIC DNA]</scope>
    <source>
        <strain evidence="9">Snail1</strain>
        <tissue evidence="9">Muscle</tissue>
    </source>
</reference>
<dbReference type="GO" id="GO:0003735">
    <property type="term" value="F:structural constituent of ribosome"/>
    <property type="evidence" value="ECO:0007669"/>
    <property type="project" value="InterPro"/>
</dbReference>
<dbReference type="PANTHER" id="PTHR12059">
    <property type="entry name" value="RIBOSOMAL PROTEIN L23-RELATED"/>
    <property type="match status" value="1"/>
</dbReference>
<evidence type="ECO:0000256" key="7">
    <source>
        <dbReference type="ARBA" id="ARBA00041375"/>
    </source>
</evidence>
<dbReference type="Gene3D" id="3.30.70.330">
    <property type="match status" value="1"/>
</dbReference>
<dbReference type="AlphaFoldDB" id="A0AAN9BPF9"/>
<keyword evidence="4" id="KW-0496">Mitochondrion</keyword>
<evidence type="ECO:0000313" key="9">
    <source>
        <dbReference type="EMBL" id="KAK7108759.1"/>
    </source>
</evidence>
<dbReference type="FunFam" id="3.30.70.330:FF:000284">
    <property type="entry name" value="39S ribosomal protein L23, mitochondrial"/>
    <property type="match status" value="1"/>
</dbReference>
<dbReference type="InterPro" id="IPR013025">
    <property type="entry name" value="Ribosomal_uL23-like"/>
</dbReference>
<gene>
    <name evidence="9" type="ORF">V1264_016434</name>
</gene>
<evidence type="ECO:0000256" key="8">
    <source>
        <dbReference type="SAM" id="MobiDB-lite"/>
    </source>
</evidence>
<keyword evidence="5" id="KW-0687">Ribonucleoprotein</keyword>
<protein>
    <recommendedName>
        <fullName evidence="6">Large ribosomal subunit protein uL23m</fullName>
    </recommendedName>
    <alternativeName>
        <fullName evidence="7">39S ribosomal protein L23, mitochondrial</fullName>
    </alternativeName>
</protein>
<dbReference type="InterPro" id="IPR012677">
    <property type="entry name" value="Nucleotide-bd_a/b_plait_sf"/>
</dbReference>
<sequence>MASSLKDLRGLRLLPLWRRRVPRYPVYMNGDPQLRLTMPHFWMKMVRPEKEIPENQVQFIVHPQMSVIDVKNYLEKVYKVPVLDVRTKVFAGKDITQQARGHVLAKEEDHKKAYVQLADGESFEFPDLFEENKPATEKQAKEVKKQERTGLEDQRKHWDRLTIPTWFR</sequence>
<dbReference type="Pfam" id="PF00276">
    <property type="entry name" value="Ribosomal_L23"/>
    <property type="match status" value="1"/>
</dbReference>
<evidence type="ECO:0000256" key="1">
    <source>
        <dbReference type="ARBA" id="ARBA00004173"/>
    </source>
</evidence>